<dbReference type="Pfam" id="PF08561">
    <property type="entry name" value="Ribosomal_L37"/>
    <property type="match status" value="1"/>
</dbReference>
<dbReference type="InterPro" id="IPR013870">
    <property type="entry name" value="Ribosomal_mL54"/>
</dbReference>
<name>A0A058Z5G7_FONAL</name>
<dbReference type="AlphaFoldDB" id="A0A058Z5G7"/>
<keyword evidence="2" id="KW-1185">Reference proteome</keyword>
<organism evidence="1">
    <name type="scientific">Fonticula alba</name>
    <name type="common">Slime mold</name>
    <dbReference type="NCBI Taxonomy" id="691883"/>
    <lineage>
        <taxon>Eukaryota</taxon>
        <taxon>Rotosphaerida</taxon>
        <taxon>Fonticulaceae</taxon>
        <taxon>Fonticula</taxon>
    </lineage>
</organism>
<dbReference type="Proteomes" id="UP000030693">
    <property type="component" value="Unassembled WGS sequence"/>
</dbReference>
<reference evidence="1" key="1">
    <citation type="submission" date="2013-04" db="EMBL/GenBank/DDBJ databases">
        <title>The Genome Sequence of Fonticula alba ATCC 38817.</title>
        <authorList>
            <consortium name="The Broad Institute Genomics Platform"/>
            <person name="Russ C."/>
            <person name="Cuomo C."/>
            <person name="Burger G."/>
            <person name="Gray M.W."/>
            <person name="Holland P.W.H."/>
            <person name="King N."/>
            <person name="Lang F.B.F."/>
            <person name="Roger A.J."/>
            <person name="Ruiz-Trillo I."/>
            <person name="Brown M."/>
            <person name="Walker B."/>
            <person name="Young S."/>
            <person name="Zeng Q."/>
            <person name="Gargeya S."/>
            <person name="Fitzgerald M."/>
            <person name="Haas B."/>
            <person name="Abouelleil A."/>
            <person name="Allen A.W."/>
            <person name="Alvarado L."/>
            <person name="Arachchi H.M."/>
            <person name="Berlin A.M."/>
            <person name="Chapman S.B."/>
            <person name="Gainer-Dewar J."/>
            <person name="Goldberg J."/>
            <person name="Griggs A."/>
            <person name="Gujja S."/>
            <person name="Hansen M."/>
            <person name="Howarth C."/>
            <person name="Imamovic A."/>
            <person name="Ireland A."/>
            <person name="Larimer J."/>
            <person name="McCowan C."/>
            <person name="Murphy C."/>
            <person name="Pearson M."/>
            <person name="Poon T.W."/>
            <person name="Priest M."/>
            <person name="Roberts A."/>
            <person name="Saif S."/>
            <person name="Shea T."/>
            <person name="Sisk P."/>
            <person name="Sykes S."/>
            <person name="Wortman J."/>
            <person name="Nusbaum C."/>
            <person name="Birren B."/>
        </authorList>
    </citation>
    <scope>NUCLEOTIDE SEQUENCE [LARGE SCALE GENOMIC DNA]</scope>
    <source>
        <strain evidence="1">ATCC 38817</strain>
    </source>
</reference>
<evidence type="ECO:0008006" key="3">
    <source>
        <dbReference type="Google" id="ProtNLM"/>
    </source>
</evidence>
<sequence>MLSRALSLRPLSLSLARATPSLARAAYSGGIVPNVRVTQTGGDPPHLPDDQYPAWLWDFESPESHLNITRPLVRGQKVKPSYTTKVLTASEIDSEANPKKFLKRQRLETIRGENFLRDKSG</sequence>
<accession>A0A058Z5G7</accession>
<gene>
    <name evidence="1" type="ORF">H696_03931</name>
</gene>
<protein>
    <recommendedName>
        <fullName evidence="3">Ribosomal protein L37</fullName>
    </recommendedName>
</protein>
<dbReference type="GeneID" id="20528656"/>
<evidence type="ECO:0000313" key="1">
    <source>
        <dbReference type="EMBL" id="KCV69509.1"/>
    </source>
</evidence>
<dbReference type="RefSeq" id="XP_009496074.1">
    <property type="nucleotide sequence ID" value="XM_009497799.1"/>
</dbReference>
<proteinExistence type="predicted"/>
<dbReference type="OrthoDB" id="197061at2759"/>
<dbReference type="EMBL" id="KB932206">
    <property type="protein sequence ID" value="KCV69509.1"/>
    <property type="molecule type" value="Genomic_DNA"/>
</dbReference>
<evidence type="ECO:0000313" key="2">
    <source>
        <dbReference type="Proteomes" id="UP000030693"/>
    </source>
</evidence>